<protein>
    <submittedName>
        <fullName evidence="2">Uncharacterized protein</fullName>
    </submittedName>
</protein>
<sequence>MELLQVVCDEGVQLPLSMPAGPQSTSTPTSPPSSLAPHFTPPITQALATSTTQSYPPSVITLDAVHLNGLHALRWIHVRNPSIHRVSVRIKSNLGAQIAFQLSNENLRPPLFSPFCQPLSPDASTEQTLDHSEGTHHHQFNQLFNYVNYIDSIDLDPGQVTRLVLAFLPDDHSLANGASSPDHIISPESRSNRDPSDDHTPPQHHLNPIETGQELHDFYEINGLIFFFAFIKPPTASLSLSPTDPAFDITTPRPFPAADFTHTPKPNYISSSSPPSQTPTSFLPPPILTTPYSTGMTGDAVVVSPSSLSNSSSGRDFGRDSGREIAVRENGREAGSPDFQVTLKFRSRVCRSVLWTDIGETGIAFEGCVVGGTYFRDFSIWNKSEIDLHWILNTIDLSNRQPSNSSNTSLLTFSEYDPEGDISLQSNIDDAKSVVSSLQSTSNNGAHTSNNGAHFTNNKRTPIPSYSQRRIRVTFKPTEPGEFRYTLQLENVNDSAGNTVEALLHANVKRGAVSRAGAGGVSLPNAVVGSRGSGRSLASSGGGTGNDHGLSASSGNSGSGVDGESTASGGVHDVAGNGIISGGGGVVIGGAGNNGPGGGDTGVGHGDVDEDLLQVSCVDGGEQAQGGSAVDFGDCYTGVWYKKLIRIKNLGRFGGRGDAGSMKGGSGSHGSSNSGGVSGESGAVEVFLGVEDFESGDVVFQLKARERPGQSEHQRHSNQLRRSRADDLEELRAGGRGSIATRISVSNNSVGSRGRLMAAEERSLVRGTGTGVVGRIREGVVGVLSQQAVDSMSASELSNPSSSFHSRTSSPAGSMLHRLNSETMTIGSSADLTDLIRKRGADDEIGTAIGEIGDGEELGLYGSSFGTIFNDKRILKDGEEVTRIEELTLRPGVERVIELCYRPAKEHTADGLQSGATASGRLVKRNFRVVLSYVKHGSHERERKIVQCKARICTSIVDVFPKELNFGDTDVGTLKSLPIHISNLSDLPARVEVQFVSKVLHCYKGELIIPPRQSIEVKMDIYPRKVNPDYSKQITVVNMNNSDNDQIVEVKSTHIDKNRVTFHSLFYRILTPTASNFVDFGSVVFGAPIVRSFTIENTSKKRLLLELSSSMPDEIQIYMKSTQIFSAYTPAVDSTALKEHLIDSLGGKRATKRNTFSPILDGNSSTNPVLSSSTTSHPKDAELGMISPIAATASAIDRVASLIAVERPFENAPDGMVTNDVENADYLDLASLTVPPQGTHHYPKDVRMSPRRKLASAAVATYSEALKHLRDQYNRDRLASANLPGGVGVGSENDGESGSEPQLGEGSRVLSASQLLRAKLIQAAKSTPVREDSVGAAAKVNVDAFLKSIEDLTGVNPPVFSKQLSEEKYVKTYQLLQRELSSLLKDGKLIPITEIEMEAGKEASLVVVLTALGSKRPFIQTKAKKHDAKIFIKLLEFDREIHQPQFEQLLNGDSALIPVRELMLRSSLCRSVMELGQRNINFGFLDKNESQTKTIVLRNKSEAPLFYYVRKSGSISSGDLSIADGRIGLIRGYGKKEIDFMFEPSLPGSFQEKLIVENLQDRENDQVVTIKAQIRQPSKFSIEPSELDFGPCLMNEFSGNIQLLVVSNTSSKPRTFEVHVDDEKLEFKGISLDVRLEVLGGGADGTSGTVDERANHRKKQNLPKEILEKIEELEQKIKIYNRKGKMDKVQKAQAKLEKLRSGNTEDDIGKSKDEVVDTGTASQAENKDVIEGAGNIASNSGVTASHRSKYVSKSLVVVVEARGTKTIALHVKPSRKHSNIRYDWDTEICHGSILVNEFKNTDVVKSVPFRVMACFDASRFEEMLLIEGIQIVGQNPINAEVEPVDESIHETNSDALSLLSAATKPSFSVELTAIDLGRLEVNLLRDCYFTMFNQTDETIDYEIDLSSTDSCVICKELIGSLQPRESRRIFLQLLPSCLGRQCHCFAVRSLLTVEQITFSFFAMLHSYLTFPGIASSSPQIDFGPCYISHGRKYAKVQSVEVINSSEIPIVVSVTSNLTQQCFIFRDKDLEISAAELPMQPSEHATIYVALQPSVVKISPSTFQSTSKGAIKSSNNLITSDPNCIDGSNATSSPERVPEKASSESSRTLIGGIRFSVNVVEVGAADKEASPKSLRTDLFYVLTQTVKFSAVIGVSNFSVDESLIDLGRSFSKTGRYFGKLTVVNRSPRLPLDFTVESSSSDLKVDVKQGFIPSVEEESTSSCLPNFVIPFALVCNKWGFIKERITVRNVNNQNQTACVEVRFFADSGSTRIDGIAMYAPSKVLSSQDSGYSRSFFESKLDEEPSQPVLWWDDVYVVVNPSESGNSEGTPIISIQKKATSDVAPSYERSFDFINETDELLEVVARPSLGNGIRWRLSGGSGFVMTSNVDIAQTGSLLLKKHQKASVYVTVHNPPQSDDVCRRLLSGRNVTVRGLLLLENPEKGVALKTIDLIASYGLSLGGIDPGFIDLGRVGHLNNWEDVPFSFKIVNNADCVLRYEVELPEVFELLRILSDNGSTATKRSIEAGKCHSVEAVLKPRKIETSKLGPNLHQITVLNIFNPRNTLLLDVRSVLTLMDLKFERLVDGELVLPPLVYPSVSTSTVCDNWFKIVSKSELDLKFEVEYVPSPDVADFLRLEIVSRSTNSHLNGIITLEPFGVLDVRVRAFLRDGARLLSSSEISKFLTNSVGVTMGSLMIINTYAAPAGSDATASPKRMSQHIPLRCTIVEGPTFTINERRLKFSCFPNEQDDHSVIQVKQISLVNNSNFFPLNFRVAVDYPLEFPLGTNLIEISNLGPENEGYVEAGGQLTLSVTFHKSNISGISESVKLHIYDMNSVSSYFQTVQISITENSNGYGASTLESLSFARYVDSEREDSLPDAAAADFGASLPGDFRSYSEQDLSITEDPLSLFDDGEVSVSESTSISVSNPSHISGTVEKLPSQYSQSNRSNFSETQIRRNLKCLLNLRGCKRVVDPNQQAVESGGLFVLDLGQQDTSSTIITKRIVLESSGNDKVTYKIRTLAEIDKSWLLISRTDGAVDARNPSHSINLNFVVHTRGMYSTYLLIENSENMPDSKIIRVTMEVVGKHQLRKAPASSNIAASPSTAPPNANPTLSTESNNVFDVIVAGLDPIASEGLSNNVITMDGLYYDMEYTARSIMIQNHEAVPLEFFIKSNLKSTDPTELIFSLSRSAAKVFRSVIVQPESYLRVFIRFRPSLGEMENDHDGHGEGLSEGKMDLSTANNVDEKVVEISVHCRLVKDYQKTIVLRARCRKPQIDLPIQELFWKGRIVRKTANAPREGTQSVTETATGGFVESVDPEWEIKLPNLVHILPIENRLETQLEFEVLNDSIYFGVDVIDVSADDKDDASPLSLPLSRKASNCTAVVDPFQTKNIRVFPIMSALMKDMDILRRDKYFVEHITLYNKKRPSEKFWIVLKLSLGHLNHFQVATGSRHSYLALEGHIVRLLREINANPSVFNVLVDISTEANVGNEKAAEVYFRYLHIVEDLIYFGTREQASDYVQLAALLFCGVLKRPTFLDQAPSSIWSTSHRQWPPALAKWISLFLYLLSFFPHSAASTNTLRELSRALIVGAPLLEEKNRDGTGVGGEGAL</sequence>
<feature type="compositionally biased region" description="Polar residues" evidence="1">
    <location>
        <begin position="2081"/>
        <end position="2093"/>
    </location>
</feature>
<feature type="compositionally biased region" description="Polar residues" evidence="1">
    <location>
        <begin position="1156"/>
        <end position="1176"/>
    </location>
</feature>
<feature type="region of interest" description="Disordered" evidence="1">
    <location>
        <begin position="15"/>
        <end position="41"/>
    </location>
</feature>
<feature type="compositionally biased region" description="Basic and acidic residues" evidence="1">
    <location>
        <begin position="190"/>
        <end position="201"/>
    </location>
</feature>
<dbReference type="OrthoDB" id="252265at2759"/>
<reference evidence="2 3" key="1">
    <citation type="journal article" date="2019" name="Sci. Rep.">
        <title>Comparative genomics of chytrid fungi reveal insights into the obligate biotrophic and pathogenic lifestyle of Synchytrium endobioticum.</title>
        <authorList>
            <person name="van de Vossenberg B.T.L.H."/>
            <person name="Warris S."/>
            <person name="Nguyen H.D.T."/>
            <person name="van Gent-Pelzer M.P.E."/>
            <person name="Joly D.L."/>
            <person name="van de Geest H.C."/>
            <person name="Bonants P.J.M."/>
            <person name="Smith D.S."/>
            <person name="Levesque C.A."/>
            <person name="van der Lee T.A.J."/>
        </authorList>
    </citation>
    <scope>NUCLEOTIDE SEQUENCE [LARGE SCALE GENOMIC DNA]</scope>
    <source>
        <strain evidence="2 3">CBS 675.73</strain>
    </source>
</reference>
<feature type="region of interest" description="Disordered" evidence="1">
    <location>
        <begin position="794"/>
        <end position="814"/>
    </location>
</feature>
<evidence type="ECO:0000313" key="3">
    <source>
        <dbReference type="Proteomes" id="UP000320333"/>
    </source>
</evidence>
<dbReference type="EMBL" id="QEAP01000059">
    <property type="protein sequence ID" value="TPX76067.1"/>
    <property type="molecule type" value="Genomic_DNA"/>
</dbReference>
<dbReference type="Proteomes" id="UP000320333">
    <property type="component" value="Unassembled WGS sequence"/>
</dbReference>
<gene>
    <name evidence="2" type="ORF">CcCBS67573_g02675</name>
</gene>
<feature type="region of interest" description="Disordered" evidence="1">
    <location>
        <begin position="177"/>
        <end position="209"/>
    </location>
</feature>
<feature type="region of interest" description="Disordered" evidence="1">
    <location>
        <begin position="1156"/>
        <end position="1178"/>
    </location>
</feature>
<dbReference type="Gene3D" id="2.60.40.10">
    <property type="entry name" value="Immunoglobulins"/>
    <property type="match status" value="3"/>
</dbReference>
<feature type="region of interest" description="Disordered" evidence="1">
    <location>
        <begin position="2081"/>
        <end position="2103"/>
    </location>
</feature>
<feature type="region of interest" description="Disordered" evidence="1">
    <location>
        <begin position="440"/>
        <end position="463"/>
    </location>
</feature>
<feature type="region of interest" description="Disordered" evidence="1">
    <location>
        <begin position="516"/>
        <end position="574"/>
    </location>
</feature>
<keyword evidence="3" id="KW-1185">Reference proteome</keyword>
<accession>A0A507FM12</accession>
<proteinExistence type="predicted"/>
<feature type="compositionally biased region" description="Low complexity" evidence="1">
    <location>
        <begin position="529"/>
        <end position="539"/>
    </location>
</feature>
<evidence type="ECO:0000313" key="2">
    <source>
        <dbReference type="EMBL" id="TPX76067.1"/>
    </source>
</evidence>
<feature type="region of interest" description="Disordered" evidence="1">
    <location>
        <begin position="1280"/>
        <end position="1306"/>
    </location>
</feature>
<comment type="caution">
    <text evidence="2">The sequence shown here is derived from an EMBL/GenBank/DDBJ whole genome shotgun (WGS) entry which is preliminary data.</text>
</comment>
<feature type="compositionally biased region" description="Gly residues" evidence="1">
    <location>
        <begin position="659"/>
        <end position="668"/>
    </location>
</feature>
<dbReference type="PANTHER" id="PTHR39211:SF1">
    <property type="entry name" value="ABNORMAL SPINDLE-LIKE MICROCEPHALY-ASSOCIATED PROTEIN ASH DOMAIN-CONTAINING PROTEIN"/>
    <property type="match status" value="1"/>
</dbReference>
<name>A0A507FM12_9FUNG</name>
<dbReference type="PANTHER" id="PTHR39211">
    <property type="entry name" value="CHROMOSOME 7, WHOLE GENOME SHOTGUN SEQUENCE"/>
    <property type="match status" value="1"/>
</dbReference>
<feature type="region of interest" description="Disordered" evidence="1">
    <location>
        <begin position="704"/>
        <end position="726"/>
    </location>
</feature>
<feature type="compositionally biased region" description="Basic and acidic residues" evidence="1">
    <location>
        <begin position="704"/>
        <end position="715"/>
    </location>
</feature>
<feature type="region of interest" description="Disordered" evidence="1">
    <location>
        <begin position="659"/>
        <end position="678"/>
    </location>
</feature>
<evidence type="ECO:0000256" key="1">
    <source>
        <dbReference type="SAM" id="MobiDB-lite"/>
    </source>
</evidence>
<dbReference type="STRING" id="246404.A0A507FM12"/>
<organism evidence="2 3">
    <name type="scientific">Chytriomyces confervae</name>
    <dbReference type="NCBI Taxonomy" id="246404"/>
    <lineage>
        <taxon>Eukaryota</taxon>
        <taxon>Fungi</taxon>
        <taxon>Fungi incertae sedis</taxon>
        <taxon>Chytridiomycota</taxon>
        <taxon>Chytridiomycota incertae sedis</taxon>
        <taxon>Chytridiomycetes</taxon>
        <taxon>Chytridiales</taxon>
        <taxon>Chytriomycetaceae</taxon>
        <taxon>Chytriomyces</taxon>
    </lineage>
</organism>
<dbReference type="InterPro" id="IPR013783">
    <property type="entry name" value="Ig-like_fold"/>
</dbReference>
<feature type="compositionally biased region" description="Low complexity" evidence="1">
    <location>
        <begin position="798"/>
        <end position="810"/>
    </location>
</feature>